<evidence type="ECO:0000313" key="1">
    <source>
        <dbReference type="EMBL" id="KAJ9636760.1"/>
    </source>
</evidence>
<dbReference type="Proteomes" id="UP001172680">
    <property type="component" value="Unassembled WGS sequence"/>
</dbReference>
<name>A0ACC2YN79_9PEZI</name>
<protein>
    <submittedName>
        <fullName evidence="1">Uncharacterized protein</fullName>
    </submittedName>
</protein>
<gene>
    <name evidence="1" type="ORF">H2199_007754</name>
</gene>
<evidence type="ECO:0000313" key="2">
    <source>
        <dbReference type="Proteomes" id="UP001172680"/>
    </source>
</evidence>
<comment type="caution">
    <text evidence="1">The sequence shown here is derived from an EMBL/GenBank/DDBJ whole genome shotgun (WGS) entry which is preliminary data.</text>
</comment>
<keyword evidence="2" id="KW-1185">Reference proteome</keyword>
<sequence length="318" mass="37194">MGPPTNPRKRKAPTLRAEDWEPYKARIIELHIEQNRPLPEVKDTIEREFGFQAEARQYRTRISQWRKDKNVKTHEMEAIVRKQQQRRLVEREKGRLAFTVRGKEVKPQKIDRYMKRKEIPEGVVYAPSPAASSTYIEQGRWTKAEELGLQVVETTKRVLGDEHPDTLSSIANLASTYMEQGRRKEAEELRLQVVETTKRVLGDEHPDTLISIANLASTYREQGRWTEAEELYIQVMETRKRVLGKEHHRTLNVMSNLAWTWKFQGRDQQAVGLMAECWQLRQRILGVDHPHTVSSLEALNDWQAEQTVSSSWTPCIRF</sequence>
<reference evidence="1" key="1">
    <citation type="submission" date="2022-10" db="EMBL/GenBank/DDBJ databases">
        <title>Culturing micro-colonial fungi from biological soil crusts in the Mojave desert and describing Neophaeococcomyces mojavensis, and introducing the new genera and species Taxawa tesnikishii.</title>
        <authorList>
            <person name="Kurbessoian T."/>
            <person name="Stajich J.E."/>
        </authorList>
    </citation>
    <scope>NUCLEOTIDE SEQUENCE</scope>
    <source>
        <strain evidence="1">JES_115</strain>
    </source>
</reference>
<organism evidence="1 2">
    <name type="scientific">Coniosporium tulheliwenetii</name>
    <dbReference type="NCBI Taxonomy" id="3383036"/>
    <lineage>
        <taxon>Eukaryota</taxon>
        <taxon>Fungi</taxon>
        <taxon>Dikarya</taxon>
        <taxon>Ascomycota</taxon>
        <taxon>Pezizomycotina</taxon>
        <taxon>Dothideomycetes</taxon>
        <taxon>Dothideomycetes incertae sedis</taxon>
        <taxon>Coniosporium</taxon>
    </lineage>
</organism>
<proteinExistence type="predicted"/>
<accession>A0ACC2YN79</accession>
<dbReference type="EMBL" id="JAPDRP010000024">
    <property type="protein sequence ID" value="KAJ9636760.1"/>
    <property type="molecule type" value="Genomic_DNA"/>
</dbReference>